<dbReference type="RefSeq" id="WP_207977764.1">
    <property type="nucleotide sequence ID" value="NZ_JAGDEL010000006.1"/>
</dbReference>
<reference evidence="2 3" key="1">
    <citation type="submission" date="2021-03" db="EMBL/GenBank/DDBJ databases">
        <title>Whole genome sequence of Metabacillus bambusae BG109.</title>
        <authorList>
            <person name="Jeong J.W."/>
        </authorList>
    </citation>
    <scope>NUCLEOTIDE SEQUENCE [LARGE SCALE GENOMIC DNA]</scope>
    <source>
        <strain evidence="2 3">BG109</strain>
    </source>
</reference>
<keyword evidence="1" id="KW-0472">Membrane</keyword>
<evidence type="ECO:0000313" key="3">
    <source>
        <dbReference type="Proteomes" id="UP000663981"/>
    </source>
</evidence>
<evidence type="ECO:0000313" key="2">
    <source>
        <dbReference type="EMBL" id="MBO1512092.1"/>
    </source>
</evidence>
<keyword evidence="1" id="KW-1133">Transmembrane helix</keyword>
<protein>
    <recommendedName>
        <fullName evidence="4">Sulfite exporter TauE/SafE family protein</fullName>
    </recommendedName>
</protein>
<feature type="transmembrane region" description="Helical" evidence="1">
    <location>
        <begin position="7"/>
        <end position="30"/>
    </location>
</feature>
<comment type="caution">
    <text evidence="2">The sequence shown here is derived from an EMBL/GenBank/DDBJ whole genome shotgun (WGS) entry which is preliminary data.</text>
</comment>
<organism evidence="2 3">
    <name type="scientific">Metabacillus bambusae</name>
    <dbReference type="NCBI Taxonomy" id="2795218"/>
    <lineage>
        <taxon>Bacteria</taxon>
        <taxon>Bacillati</taxon>
        <taxon>Bacillota</taxon>
        <taxon>Bacilli</taxon>
        <taxon>Bacillales</taxon>
        <taxon>Bacillaceae</taxon>
        <taxon>Metabacillus</taxon>
    </lineage>
</organism>
<gene>
    <name evidence="2" type="ORF">I7822_10475</name>
</gene>
<dbReference type="EMBL" id="JAGDEL010000006">
    <property type="protein sequence ID" value="MBO1512092.1"/>
    <property type="molecule type" value="Genomic_DNA"/>
</dbReference>
<feature type="transmembrane region" description="Helical" evidence="1">
    <location>
        <begin position="36"/>
        <end position="62"/>
    </location>
</feature>
<dbReference type="Proteomes" id="UP000663981">
    <property type="component" value="Unassembled WGS sequence"/>
</dbReference>
<keyword evidence="3" id="KW-1185">Reference proteome</keyword>
<name>A0ABS3N1D4_9BACI</name>
<evidence type="ECO:0000256" key="1">
    <source>
        <dbReference type="SAM" id="Phobius"/>
    </source>
</evidence>
<keyword evidence="1" id="KW-0812">Transmembrane</keyword>
<evidence type="ECO:0008006" key="4">
    <source>
        <dbReference type="Google" id="ProtNLM"/>
    </source>
</evidence>
<sequence>MIDLSIIILGLIIIFVAAIVQGTTGFGFALTSMPLLGVLISLQTVVPIMVVFGLFANILILVRVWSYVKFNKI</sequence>
<accession>A0ABS3N1D4</accession>
<proteinExistence type="predicted"/>